<dbReference type="EMBL" id="JH795874">
    <property type="protein sequence ID" value="EJT98106.1"/>
    <property type="molecule type" value="Genomic_DNA"/>
</dbReference>
<gene>
    <name evidence="1" type="ORF">DACRYDRAFT_24627</name>
</gene>
<dbReference type="RefSeq" id="XP_040625004.1">
    <property type="nucleotide sequence ID" value="XM_040773763.1"/>
</dbReference>
<name>M5FXA3_DACPD</name>
<reference evidence="1 2" key="1">
    <citation type="journal article" date="2012" name="Science">
        <title>The Paleozoic origin of enzymatic lignin decomposition reconstructed from 31 fungal genomes.</title>
        <authorList>
            <person name="Floudas D."/>
            <person name="Binder M."/>
            <person name="Riley R."/>
            <person name="Barry K."/>
            <person name="Blanchette R.A."/>
            <person name="Henrissat B."/>
            <person name="Martinez A.T."/>
            <person name="Otillar R."/>
            <person name="Spatafora J.W."/>
            <person name="Yadav J.S."/>
            <person name="Aerts A."/>
            <person name="Benoit I."/>
            <person name="Boyd A."/>
            <person name="Carlson A."/>
            <person name="Copeland A."/>
            <person name="Coutinho P.M."/>
            <person name="de Vries R.P."/>
            <person name="Ferreira P."/>
            <person name="Findley K."/>
            <person name="Foster B."/>
            <person name="Gaskell J."/>
            <person name="Glotzer D."/>
            <person name="Gorecki P."/>
            <person name="Heitman J."/>
            <person name="Hesse C."/>
            <person name="Hori C."/>
            <person name="Igarashi K."/>
            <person name="Jurgens J.A."/>
            <person name="Kallen N."/>
            <person name="Kersten P."/>
            <person name="Kohler A."/>
            <person name="Kuees U."/>
            <person name="Kumar T.K.A."/>
            <person name="Kuo A."/>
            <person name="LaButti K."/>
            <person name="Larrondo L.F."/>
            <person name="Lindquist E."/>
            <person name="Ling A."/>
            <person name="Lombard V."/>
            <person name="Lucas S."/>
            <person name="Lundell T."/>
            <person name="Martin R."/>
            <person name="McLaughlin D.J."/>
            <person name="Morgenstern I."/>
            <person name="Morin E."/>
            <person name="Murat C."/>
            <person name="Nagy L.G."/>
            <person name="Nolan M."/>
            <person name="Ohm R.A."/>
            <person name="Patyshakuliyeva A."/>
            <person name="Rokas A."/>
            <person name="Ruiz-Duenas F.J."/>
            <person name="Sabat G."/>
            <person name="Salamov A."/>
            <person name="Samejima M."/>
            <person name="Schmutz J."/>
            <person name="Slot J.C."/>
            <person name="St John F."/>
            <person name="Stenlid J."/>
            <person name="Sun H."/>
            <person name="Sun S."/>
            <person name="Syed K."/>
            <person name="Tsang A."/>
            <person name="Wiebenga A."/>
            <person name="Young D."/>
            <person name="Pisabarro A."/>
            <person name="Eastwood D.C."/>
            <person name="Martin F."/>
            <person name="Cullen D."/>
            <person name="Grigoriev I.V."/>
            <person name="Hibbett D.S."/>
        </authorList>
    </citation>
    <scope>NUCLEOTIDE SEQUENCE [LARGE SCALE GENOMIC DNA]</scope>
    <source>
        <strain evidence="1 2">DJM-731 SS1</strain>
    </source>
</reference>
<sequence length="111" mass="12895">MHPSRSGTKVVRSGRKENGYIYRQLLEVDGFLRNPAVHVLCNKQPCCFHRGDYLSALHSTTLLLFWRRSMLNGRGQHAACIARGWLDVIRARWKPRQKHAAHPVHWLVMVK</sequence>
<dbReference type="AlphaFoldDB" id="M5FXA3"/>
<proteinExistence type="predicted"/>
<dbReference type="HOGENOM" id="CLU_2158273_0_0_1"/>
<evidence type="ECO:0000313" key="2">
    <source>
        <dbReference type="Proteomes" id="UP000030653"/>
    </source>
</evidence>
<organism evidence="1 2">
    <name type="scientific">Dacryopinax primogenitus (strain DJM 731)</name>
    <name type="common">Brown rot fungus</name>
    <dbReference type="NCBI Taxonomy" id="1858805"/>
    <lineage>
        <taxon>Eukaryota</taxon>
        <taxon>Fungi</taxon>
        <taxon>Dikarya</taxon>
        <taxon>Basidiomycota</taxon>
        <taxon>Agaricomycotina</taxon>
        <taxon>Dacrymycetes</taxon>
        <taxon>Dacrymycetales</taxon>
        <taxon>Dacrymycetaceae</taxon>
        <taxon>Dacryopinax</taxon>
    </lineage>
</organism>
<protein>
    <submittedName>
        <fullName evidence="1">Uncharacterized protein</fullName>
    </submittedName>
</protein>
<dbReference type="Proteomes" id="UP000030653">
    <property type="component" value="Unassembled WGS sequence"/>
</dbReference>
<keyword evidence="2" id="KW-1185">Reference proteome</keyword>
<evidence type="ECO:0000313" key="1">
    <source>
        <dbReference type="EMBL" id="EJT98106.1"/>
    </source>
</evidence>
<accession>M5FXA3</accession>
<dbReference type="GeneID" id="63688825"/>